<feature type="domain" description="R3H" evidence="3">
    <location>
        <begin position="373"/>
        <end position="446"/>
    </location>
</feature>
<comment type="caution">
    <text evidence="5">The sequence shown here is derived from an EMBL/GenBank/DDBJ whole genome shotgun (WGS) entry which is preliminary data.</text>
</comment>
<feature type="compositionally biased region" description="Basic and acidic residues" evidence="2">
    <location>
        <begin position="502"/>
        <end position="518"/>
    </location>
</feature>
<sequence length="772" mass="85033">MPIDFNQVMDEQLAAKLQQEEDERWMRTFARQHVGFCFVEVPSENADEYGIMSVVEQEITIDEDVDDPDYAFALELQAQEAEEYDRLRRQEAASMERVRVIQQDLPQAEEIRQFISTASSSRRSLQNLSISEDDNVEHDYDSDTVGGNRFRTRSGRSAPAPSVHRHGQSHSQPHSRGHVDSSGSSELPKGKADVESETREDESTDLAGKEEEEEACERDIDVSDSKTEDNGTAAPAAVSGQASTDGRTASKASTLTSITMLHVPVDKPRSGVDRTAAPTAIQTAPRALQTATEDDDDWDNADGVANAFGNLRLMPPPPSQDGGSFERPNYTAARAGAPFDGQPVSPATASAASAQNGPLDPVLIAALENSRERLTLLKFEDQIIRFIRTPRETQLVFPPLSSYHRLIIHRLAQRCFLEHQTSEHVPYAQQGYDGNASRVVTLFRTLHTMVPRVLLIDLASDRQQAVTPASAPKIMIRKRGPARAGNDTRAGTNTDNKSQRSMQDRERAYAEARARIFGEDNNSNNSNASTTSNNRSESASSGPSLGSHQASGPDGTKGFGRGRGKDADTKGSSNSNGSSNDRGKSPKGNDDRSEDVPLTKTQNWKESRVLWRNREQELNDPDFTRNHDAYRPNYNNAQREQGGGGYGGRFANAPVRQYAPPPPQMDYYDPAMQHRGGYGFPPNGQPPLPGRRTMHPGEYSRLDNVRPPPPPDYYRNSAPHHLAPPPPQVPVGRPYRYSPQGRGGYHAVPGRPMPRAEHAGGVYNEEFPPLGK</sequence>
<feature type="region of interest" description="Disordered" evidence="2">
    <location>
        <begin position="311"/>
        <end position="355"/>
    </location>
</feature>
<feature type="region of interest" description="Disordered" evidence="2">
    <location>
        <begin position="122"/>
        <end position="250"/>
    </location>
</feature>
<dbReference type="Proteomes" id="UP001146120">
    <property type="component" value="Unassembled WGS sequence"/>
</dbReference>
<feature type="compositionally biased region" description="Acidic residues" evidence="2">
    <location>
        <begin position="198"/>
        <end position="216"/>
    </location>
</feature>
<dbReference type="PANTHER" id="PTHR15672">
    <property type="entry name" value="CAMP-REGULATED PHOSPHOPROTEIN 21 RELATED R3H DOMAIN CONTAINING PROTEIN"/>
    <property type="match status" value="1"/>
</dbReference>
<feature type="compositionally biased region" description="Basic and acidic residues" evidence="2">
    <location>
        <begin position="581"/>
        <end position="630"/>
    </location>
</feature>
<dbReference type="PROSITE" id="PS51061">
    <property type="entry name" value="R3H"/>
    <property type="match status" value="1"/>
</dbReference>
<feature type="compositionally biased region" description="Low complexity" evidence="2">
    <location>
        <begin position="571"/>
        <end position="580"/>
    </location>
</feature>
<dbReference type="InterPro" id="IPR036867">
    <property type="entry name" value="R3H_dom_sf"/>
</dbReference>
<feature type="compositionally biased region" description="Acidic residues" evidence="2">
    <location>
        <begin position="131"/>
        <end position="142"/>
    </location>
</feature>
<dbReference type="InterPro" id="IPR051937">
    <property type="entry name" value="R3H_domain_containing"/>
</dbReference>
<keyword evidence="6" id="KW-1185">Reference proteome</keyword>
<feature type="compositionally biased region" description="Polar residues" evidence="2">
    <location>
        <begin position="240"/>
        <end position="250"/>
    </location>
</feature>
<keyword evidence="1" id="KW-0597">Phosphoprotein</keyword>
<evidence type="ECO:0000313" key="5">
    <source>
        <dbReference type="EMBL" id="DBA04816.1"/>
    </source>
</evidence>
<dbReference type="Pfam" id="PF12752">
    <property type="entry name" value="SUZ"/>
    <property type="match status" value="1"/>
</dbReference>
<evidence type="ECO:0000259" key="3">
    <source>
        <dbReference type="PROSITE" id="PS51061"/>
    </source>
</evidence>
<dbReference type="Gene3D" id="3.30.1370.50">
    <property type="entry name" value="R3H-like domain"/>
    <property type="match status" value="1"/>
</dbReference>
<dbReference type="Pfam" id="PF01424">
    <property type="entry name" value="R3H"/>
    <property type="match status" value="1"/>
</dbReference>
<feature type="compositionally biased region" description="Basic and acidic residues" evidence="2">
    <location>
        <begin position="217"/>
        <end position="229"/>
    </location>
</feature>
<feature type="compositionally biased region" description="Basic residues" evidence="2">
    <location>
        <begin position="163"/>
        <end position="176"/>
    </location>
</feature>
<reference evidence="5" key="2">
    <citation type="journal article" date="2023" name="Microbiol Resour">
        <title>Decontamination and Annotation of the Draft Genome Sequence of the Oomycete Lagenidium giganteum ARSEF 373.</title>
        <authorList>
            <person name="Morgan W.R."/>
            <person name="Tartar A."/>
        </authorList>
    </citation>
    <scope>NUCLEOTIDE SEQUENCE</scope>
    <source>
        <strain evidence="5">ARSEF 373</strain>
    </source>
</reference>
<evidence type="ECO:0000256" key="1">
    <source>
        <dbReference type="ARBA" id="ARBA00022553"/>
    </source>
</evidence>
<organism evidence="5 6">
    <name type="scientific">Lagenidium giganteum</name>
    <dbReference type="NCBI Taxonomy" id="4803"/>
    <lineage>
        <taxon>Eukaryota</taxon>
        <taxon>Sar</taxon>
        <taxon>Stramenopiles</taxon>
        <taxon>Oomycota</taxon>
        <taxon>Peronosporomycetes</taxon>
        <taxon>Pythiales</taxon>
        <taxon>Pythiaceae</taxon>
    </lineage>
</organism>
<protein>
    <recommendedName>
        <fullName evidence="7">R3H domain-containing protein</fullName>
    </recommendedName>
</protein>
<evidence type="ECO:0008006" key="7">
    <source>
        <dbReference type="Google" id="ProtNLM"/>
    </source>
</evidence>
<evidence type="ECO:0000256" key="2">
    <source>
        <dbReference type="SAM" id="MobiDB-lite"/>
    </source>
</evidence>
<dbReference type="PANTHER" id="PTHR15672:SF8">
    <property type="entry name" value="PROTEIN ENCORE"/>
    <property type="match status" value="1"/>
</dbReference>
<evidence type="ECO:0000259" key="4">
    <source>
        <dbReference type="PROSITE" id="PS51673"/>
    </source>
</evidence>
<dbReference type="InterPro" id="IPR024771">
    <property type="entry name" value="SUZ"/>
</dbReference>
<accession>A0AAV2ZFE6</accession>
<gene>
    <name evidence="5" type="ORF">N0F65_004453</name>
</gene>
<dbReference type="EMBL" id="DAKRPA010000005">
    <property type="protein sequence ID" value="DBA04816.1"/>
    <property type="molecule type" value="Genomic_DNA"/>
</dbReference>
<dbReference type="SUPFAM" id="SSF82708">
    <property type="entry name" value="R3H domain"/>
    <property type="match status" value="1"/>
</dbReference>
<dbReference type="PROSITE" id="PS51673">
    <property type="entry name" value="SUZ"/>
    <property type="match status" value="1"/>
</dbReference>
<feature type="compositionally biased region" description="Polar residues" evidence="2">
    <location>
        <begin position="489"/>
        <end position="501"/>
    </location>
</feature>
<dbReference type="SMART" id="SM00393">
    <property type="entry name" value="R3H"/>
    <property type="match status" value="1"/>
</dbReference>
<feature type="region of interest" description="Disordered" evidence="2">
    <location>
        <begin position="466"/>
        <end position="772"/>
    </location>
</feature>
<reference evidence="5" key="1">
    <citation type="submission" date="2022-11" db="EMBL/GenBank/DDBJ databases">
        <authorList>
            <person name="Morgan W.R."/>
            <person name="Tartar A."/>
        </authorList>
    </citation>
    <scope>NUCLEOTIDE SEQUENCE</scope>
    <source>
        <strain evidence="5">ARSEF 373</strain>
    </source>
</reference>
<feature type="compositionally biased region" description="Basic and acidic residues" evidence="2">
    <location>
        <begin position="188"/>
        <end position="197"/>
    </location>
</feature>
<dbReference type="AlphaFoldDB" id="A0AAV2ZFE6"/>
<evidence type="ECO:0000313" key="6">
    <source>
        <dbReference type="Proteomes" id="UP001146120"/>
    </source>
</evidence>
<name>A0AAV2ZFE6_9STRA</name>
<dbReference type="InterPro" id="IPR001374">
    <property type="entry name" value="R3H_dom"/>
</dbReference>
<feature type="domain" description="SUZ" evidence="4">
    <location>
        <begin position="449"/>
        <end position="521"/>
    </location>
</feature>
<proteinExistence type="predicted"/>
<dbReference type="GO" id="GO:0003676">
    <property type="term" value="F:nucleic acid binding"/>
    <property type="evidence" value="ECO:0007669"/>
    <property type="project" value="UniProtKB-UniRule"/>
</dbReference>
<feature type="compositionally biased region" description="Low complexity" evidence="2">
    <location>
        <begin position="345"/>
        <end position="354"/>
    </location>
</feature>
<dbReference type="CDD" id="cd02642">
    <property type="entry name" value="R3H_encore_like"/>
    <property type="match status" value="1"/>
</dbReference>
<feature type="compositionally biased region" description="Low complexity" evidence="2">
    <location>
        <begin position="521"/>
        <end position="547"/>
    </location>
</feature>